<dbReference type="Pfam" id="PF00001">
    <property type="entry name" value="7tm_1"/>
    <property type="match status" value="1"/>
</dbReference>
<keyword evidence="11" id="KW-1185">Reference proteome</keyword>
<dbReference type="EMBL" id="JAWQEG010000664">
    <property type="protein sequence ID" value="KAK3886886.1"/>
    <property type="molecule type" value="Genomic_DNA"/>
</dbReference>
<dbReference type="Gene3D" id="1.20.1070.10">
    <property type="entry name" value="Rhodopsin 7-helix transmembrane proteins"/>
    <property type="match status" value="1"/>
</dbReference>
<dbReference type="PANTHER" id="PTHR47760:SF1">
    <property type="entry name" value="G-PROTEIN COUPLED RECEPTORS FAMILY 1 PROFILE DOMAIN-CONTAINING PROTEIN"/>
    <property type="match status" value="1"/>
</dbReference>
<dbReference type="Proteomes" id="UP001286313">
    <property type="component" value="Unassembled WGS sequence"/>
</dbReference>
<dbReference type="GO" id="GO:0016020">
    <property type="term" value="C:membrane"/>
    <property type="evidence" value="ECO:0007669"/>
    <property type="project" value="UniProtKB-SubCell"/>
</dbReference>
<gene>
    <name evidence="10" type="ORF">Pcinc_008999</name>
</gene>
<evidence type="ECO:0000259" key="9">
    <source>
        <dbReference type="PROSITE" id="PS50262"/>
    </source>
</evidence>
<keyword evidence="6" id="KW-0807">Transducer</keyword>
<organism evidence="10 11">
    <name type="scientific">Petrolisthes cinctipes</name>
    <name type="common">Flat porcelain crab</name>
    <dbReference type="NCBI Taxonomy" id="88211"/>
    <lineage>
        <taxon>Eukaryota</taxon>
        <taxon>Metazoa</taxon>
        <taxon>Ecdysozoa</taxon>
        <taxon>Arthropoda</taxon>
        <taxon>Crustacea</taxon>
        <taxon>Multicrustacea</taxon>
        <taxon>Malacostraca</taxon>
        <taxon>Eumalacostraca</taxon>
        <taxon>Eucarida</taxon>
        <taxon>Decapoda</taxon>
        <taxon>Pleocyemata</taxon>
        <taxon>Anomura</taxon>
        <taxon>Galatheoidea</taxon>
        <taxon>Porcellanidae</taxon>
        <taxon>Petrolisthes</taxon>
    </lineage>
</organism>
<proteinExistence type="inferred from homology"/>
<comment type="caution">
    <text evidence="10">The sequence shown here is derived from an EMBL/GenBank/DDBJ whole genome shotgun (WGS) entry which is preliminary data.</text>
</comment>
<keyword evidence="6" id="KW-0297">G-protein coupled receptor</keyword>
<dbReference type="InterPro" id="IPR000276">
    <property type="entry name" value="GPCR_Rhodpsn"/>
</dbReference>
<feature type="transmembrane region" description="Helical" evidence="8">
    <location>
        <begin position="108"/>
        <end position="130"/>
    </location>
</feature>
<feature type="transmembrane region" description="Helical" evidence="8">
    <location>
        <begin position="314"/>
        <end position="336"/>
    </location>
</feature>
<feature type="transmembrane region" description="Helical" evidence="8">
    <location>
        <begin position="253"/>
        <end position="275"/>
    </location>
</feature>
<dbReference type="InterPro" id="IPR017452">
    <property type="entry name" value="GPCR_Rhodpsn_7TM"/>
</dbReference>
<evidence type="ECO:0000256" key="1">
    <source>
        <dbReference type="ARBA" id="ARBA00004370"/>
    </source>
</evidence>
<sequence length="475" mass="53222">MALKGIDGAAGSLESGLVVLSAITVTVATCFYEWCTVTSTEHQRILQPVFKGVRRGFVGDIGEAEVSRVRYVAYGVVAPFLVTVGLLGNLFTIFILRLPQFRGVTYTYFLLLALSDFLSLAFSISFLHHLLSEATLSHATAVWYSHCELFFVNVPMTMSIFIILCITIDRFLSVCRPVDFKQFHTTRYARAGLLGSLLVAVLVWCPIIFLKEPKVYSECPGTSPPEAPDNRTWWVAGINNKTANSSLYTAYSWIRQSVVIFLPAVVLALLNSLTVREFIRVRKIKEQWNSRQELPGQSSVELPRQPRDDNLVKLLMVVTISFFITLVPAGVSNAIYTQIYSTEKEFEIFMSVTNDLEILNHAMNFYLYMLCSKPIREAIKHVCSRQYTRLTSSIQRLKMRKPSTGDVNPGSFPAPTVSTIDLVSHRHTNTEINEANRNDREKTLSAITLSSDVASDKTSHTDPSEVKGSFSHSSM</sequence>
<feature type="domain" description="G-protein coupled receptors family 1 profile" evidence="9">
    <location>
        <begin position="88"/>
        <end position="368"/>
    </location>
</feature>
<keyword evidence="4 8" id="KW-1133">Transmembrane helix</keyword>
<dbReference type="PROSITE" id="PS50262">
    <property type="entry name" value="G_PROTEIN_RECEP_F1_2"/>
    <property type="match status" value="1"/>
</dbReference>
<keyword evidence="5 8" id="KW-0472">Membrane</keyword>
<feature type="transmembrane region" description="Helical" evidence="8">
    <location>
        <begin position="188"/>
        <end position="210"/>
    </location>
</feature>
<dbReference type="PROSITE" id="PS00237">
    <property type="entry name" value="G_PROTEIN_RECEP_F1_1"/>
    <property type="match status" value="1"/>
</dbReference>
<feature type="transmembrane region" description="Helical" evidence="8">
    <location>
        <begin position="71"/>
        <end position="96"/>
    </location>
</feature>
<dbReference type="AlphaFoldDB" id="A0AAE1G7R3"/>
<dbReference type="PANTHER" id="PTHR47760">
    <property type="entry name" value="G-PROTEIN COUPLED RECEPTOR B0563.6-LIKE PROTEIN-RELATED"/>
    <property type="match status" value="1"/>
</dbReference>
<keyword evidence="6" id="KW-0675">Receptor</keyword>
<keyword evidence="3 6" id="KW-0812">Transmembrane</keyword>
<dbReference type="GO" id="GO:0004930">
    <property type="term" value="F:G protein-coupled receptor activity"/>
    <property type="evidence" value="ECO:0007669"/>
    <property type="project" value="UniProtKB-KW"/>
</dbReference>
<protein>
    <recommendedName>
        <fullName evidence="9">G-protein coupled receptors family 1 profile domain-containing protein</fullName>
    </recommendedName>
</protein>
<evidence type="ECO:0000313" key="10">
    <source>
        <dbReference type="EMBL" id="KAK3886886.1"/>
    </source>
</evidence>
<feature type="compositionally biased region" description="Basic and acidic residues" evidence="7">
    <location>
        <begin position="454"/>
        <end position="465"/>
    </location>
</feature>
<dbReference type="CDD" id="cd14978">
    <property type="entry name" value="7tmA_FMRFamide_R-like"/>
    <property type="match status" value="1"/>
</dbReference>
<reference evidence="10" key="1">
    <citation type="submission" date="2023-10" db="EMBL/GenBank/DDBJ databases">
        <title>Genome assemblies of two species of porcelain crab, Petrolisthes cinctipes and Petrolisthes manimaculis (Anomura: Porcellanidae).</title>
        <authorList>
            <person name="Angst P."/>
        </authorList>
    </citation>
    <scope>NUCLEOTIDE SEQUENCE</scope>
    <source>
        <strain evidence="10">PB745_01</strain>
        <tissue evidence="10">Gill</tissue>
    </source>
</reference>
<dbReference type="SMART" id="SM01381">
    <property type="entry name" value="7TM_GPCR_Srsx"/>
    <property type="match status" value="1"/>
</dbReference>
<evidence type="ECO:0000256" key="8">
    <source>
        <dbReference type="SAM" id="Phobius"/>
    </source>
</evidence>
<evidence type="ECO:0000313" key="11">
    <source>
        <dbReference type="Proteomes" id="UP001286313"/>
    </source>
</evidence>
<dbReference type="PRINTS" id="PR00237">
    <property type="entry name" value="GPCRRHODOPSN"/>
</dbReference>
<feature type="region of interest" description="Disordered" evidence="7">
    <location>
        <begin position="449"/>
        <end position="475"/>
    </location>
</feature>
<accession>A0AAE1G7R3</accession>
<dbReference type="SUPFAM" id="SSF81321">
    <property type="entry name" value="Family A G protein-coupled receptor-like"/>
    <property type="match status" value="1"/>
</dbReference>
<evidence type="ECO:0000256" key="4">
    <source>
        <dbReference type="ARBA" id="ARBA00022989"/>
    </source>
</evidence>
<evidence type="ECO:0000256" key="5">
    <source>
        <dbReference type="ARBA" id="ARBA00023136"/>
    </source>
</evidence>
<comment type="subcellular location">
    <subcellularLocation>
        <location evidence="1">Membrane</location>
    </subcellularLocation>
</comment>
<evidence type="ECO:0000256" key="7">
    <source>
        <dbReference type="SAM" id="MobiDB-lite"/>
    </source>
</evidence>
<comment type="similarity">
    <text evidence="2 6">Belongs to the G-protein coupled receptor 1 family.</text>
</comment>
<evidence type="ECO:0000256" key="2">
    <source>
        <dbReference type="ARBA" id="ARBA00010663"/>
    </source>
</evidence>
<name>A0AAE1G7R3_PETCI</name>
<evidence type="ECO:0000256" key="6">
    <source>
        <dbReference type="RuleBase" id="RU000688"/>
    </source>
</evidence>
<feature type="transmembrane region" description="Helical" evidence="8">
    <location>
        <begin position="150"/>
        <end position="168"/>
    </location>
</feature>
<evidence type="ECO:0000256" key="3">
    <source>
        <dbReference type="ARBA" id="ARBA00022692"/>
    </source>
</evidence>
<dbReference type="InterPro" id="IPR053093">
    <property type="entry name" value="GPCR-like"/>
</dbReference>